<evidence type="ECO:0000256" key="9">
    <source>
        <dbReference type="ARBA" id="ARBA00022842"/>
    </source>
</evidence>
<feature type="domain" description="DAGKc" evidence="13">
    <location>
        <begin position="1"/>
        <end position="131"/>
    </location>
</feature>
<accession>B6W8F3</accession>
<dbReference type="eggNOG" id="COG1597">
    <property type="taxonomic scope" value="Bacteria"/>
</dbReference>
<dbReference type="STRING" id="561177.ANHYDRO_00853"/>
<dbReference type="InterPro" id="IPR016064">
    <property type="entry name" value="NAD/diacylglycerol_kinase_sf"/>
</dbReference>
<comment type="similarity">
    <text evidence="2">Belongs to the diacylglycerol/lipid kinase family.</text>
</comment>
<organism evidence="14 15">
    <name type="scientific">Anaerococcus hydrogenalis DSM 7454</name>
    <dbReference type="NCBI Taxonomy" id="561177"/>
    <lineage>
        <taxon>Bacteria</taxon>
        <taxon>Bacillati</taxon>
        <taxon>Bacillota</taxon>
        <taxon>Tissierellia</taxon>
        <taxon>Tissierellales</taxon>
        <taxon>Peptoniphilaceae</taxon>
        <taxon>Anaerococcus</taxon>
    </lineage>
</organism>
<dbReference type="Pfam" id="PF19279">
    <property type="entry name" value="YegS_C"/>
    <property type="match status" value="1"/>
</dbReference>
<evidence type="ECO:0000256" key="6">
    <source>
        <dbReference type="ARBA" id="ARBA00022741"/>
    </source>
</evidence>
<evidence type="ECO:0000313" key="15">
    <source>
        <dbReference type="Proteomes" id="UP000005451"/>
    </source>
</evidence>
<dbReference type="GO" id="GO:0004143">
    <property type="term" value="F:ATP-dependent diacylglycerol kinase activity"/>
    <property type="evidence" value="ECO:0007669"/>
    <property type="project" value="TreeGrafter"/>
</dbReference>
<reference evidence="14 15" key="1">
    <citation type="submission" date="2008-09" db="EMBL/GenBank/DDBJ databases">
        <authorList>
            <person name="Fulton L."/>
            <person name="Clifton S."/>
            <person name="Fulton B."/>
            <person name="Xu J."/>
            <person name="Minx P."/>
            <person name="Pepin K.H."/>
            <person name="Johnson M."/>
            <person name="Thiruvilangam P."/>
            <person name="Bhonagiri V."/>
            <person name="Nash W.E."/>
            <person name="Mardis E.R."/>
            <person name="Wilson R.K."/>
        </authorList>
    </citation>
    <scope>NUCLEOTIDE SEQUENCE [LARGE SCALE GENOMIC DNA]</scope>
    <source>
        <strain evidence="14 15">DSM 7454</strain>
    </source>
</reference>
<dbReference type="PANTHER" id="PTHR12358:SF106">
    <property type="entry name" value="LIPID KINASE YEGS"/>
    <property type="match status" value="1"/>
</dbReference>
<keyword evidence="5" id="KW-0479">Metal-binding</keyword>
<dbReference type="InterPro" id="IPR045540">
    <property type="entry name" value="YegS/DAGK_C"/>
</dbReference>
<proteinExistence type="inferred from homology"/>
<dbReference type="Pfam" id="PF00781">
    <property type="entry name" value="DAGK_cat"/>
    <property type="match status" value="1"/>
</dbReference>
<dbReference type="Gene3D" id="2.60.200.40">
    <property type="match status" value="1"/>
</dbReference>
<evidence type="ECO:0000256" key="5">
    <source>
        <dbReference type="ARBA" id="ARBA00022723"/>
    </source>
</evidence>
<evidence type="ECO:0000259" key="13">
    <source>
        <dbReference type="PROSITE" id="PS50146"/>
    </source>
</evidence>
<keyword evidence="10" id="KW-0443">Lipid metabolism</keyword>
<evidence type="ECO:0000256" key="2">
    <source>
        <dbReference type="ARBA" id="ARBA00005983"/>
    </source>
</evidence>
<sequence length="299" mass="33335">MKKCMIIENPNSGDGKNDEYMEGLIGKLENEFDQVVHKKTKKEGDGENFSKNACLEKYDSIFVVGGDGSFNEVINGISKMDYRPKVGLLPGGTNNTYMQLIGGSNDLKEAIDNLSLEKTKKVDIGKCNDKYFSYYVCFGKLIEATTSTDSSEKEQLGGLAYVKNILKTIPSDETSKIQISYDDKTFESNASLVYVMTVNKVGNLEFSKDDGDLSDGELNIFIMTEEGLMSKVNAAKDMLFGKVDENENIKSFTCKKLSIKNLENKEIELDMDGEVNGKLPCDIEILEKHVEIYLPKSED</sequence>
<keyword evidence="11" id="KW-0594">Phospholipid biosynthesis</keyword>
<evidence type="ECO:0000256" key="10">
    <source>
        <dbReference type="ARBA" id="ARBA00023098"/>
    </source>
</evidence>
<keyword evidence="6" id="KW-0547">Nucleotide-binding</keyword>
<dbReference type="Gene3D" id="3.40.50.10330">
    <property type="entry name" value="Probable inorganic polyphosphate/atp-NAD kinase, domain 1"/>
    <property type="match status" value="1"/>
</dbReference>
<dbReference type="Proteomes" id="UP000005451">
    <property type="component" value="Unassembled WGS sequence"/>
</dbReference>
<evidence type="ECO:0000256" key="12">
    <source>
        <dbReference type="ARBA" id="ARBA00023264"/>
    </source>
</evidence>
<dbReference type="EC" id="2.7.1.-" evidence="14"/>
<comment type="cofactor">
    <cofactor evidence="1">
        <name>Mg(2+)</name>
        <dbReference type="ChEBI" id="CHEBI:18420"/>
    </cofactor>
</comment>
<evidence type="ECO:0000256" key="3">
    <source>
        <dbReference type="ARBA" id="ARBA00022516"/>
    </source>
</evidence>
<name>B6W8F3_9FIRM</name>
<gene>
    <name evidence="14" type="ORF">ANHYDRO_00853</name>
</gene>
<dbReference type="InterPro" id="IPR001206">
    <property type="entry name" value="Diacylglycerol_kinase_cat_dom"/>
</dbReference>
<dbReference type="EMBL" id="ABXA01000019">
    <property type="protein sequence ID" value="EEB36552.1"/>
    <property type="molecule type" value="Genomic_DNA"/>
</dbReference>
<dbReference type="InterPro" id="IPR050187">
    <property type="entry name" value="Lipid_Phosphate_FormReg"/>
</dbReference>
<dbReference type="RefSeq" id="WP_004813632.1">
    <property type="nucleotide sequence ID" value="NZ_ABXA01000019.1"/>
</dbReference>
<dbReference type="GO" id="GO:0005524">
    <property type="term" value="F:ATP binding"/>
    <property type="evidence" value="ECO:0007669"/>
    <property type="project" value="UniProtKB-KW"/>
</dbReference>
<dbReference type="AlphaFoldDB" id="B6W8F3"/>
<dbReference type="PANTHER" id="PTHR12358">
    <property type="entry name" value="SPHINGOSINE KINASE"/>
    <property type="match status" value="1"/>
</dbReference>
<dbReference type="SUPFAM" id="SSF111331">
    <property type="entry name" value="NAD kinase/diacylglycerol kinase-like"/>
    <property type="match status" value="1"/>
</dbReference>
<keyword evidence="9" id="KW-0460">Magnesium</keyword>
<dbReference type="GO" id="GO:0008654">
    <property type="term" value="P:phospholipid biosynthetic process"/>
    <property type="evidence" value="ECO:0007669"/>
    <property type="project" value="UniProtKB-KW"/>
</dbReference>
<evidence type="ECO:0000256" key="11">
    <source>
        <dbReference type="ARBA" id="ARBA00023209"/>
    </source>
</evidence>
<evidence type="ECO:0000256" key="1">
    <source>
        <dbReference type="ARBA" id="ARBA00001946"/>
    </source>
</evidence>
<evidence type="ECO:0000256" key="4">
    <source>
        <dbReference type="ARBA" id="ARBA00022679"/>
    </source>
</evidence>
<keyword evidence="7 14" id="KW-0418">Kinase</keyword>
<dbReference type="GO" id="GO:0005886">
    <property type="term" value="C:plasma membrane"/>
    <property type="evidence" value="ECO:0007669"/>
    <property type="project" value="TreeGrafter"/>
</dbReference>
<keyword evidence="4 14" id="KW-0808">Transferase</keyword>
<evidence type="ECO:0000256" key="7">
    <source>
        <dbReference type="ARBA" id="ARBA00022777"/>
    </source>
</evidence>
<dbReference type="SMART" id="SM00046">
    <property type="entry name" value="DAGKc"/>
    <property type="match status" value="1"/>
</dbReference>
<keyword evidence="12" id="KW-1208">Phospholipid metabolism</keyword>
<evidence type="ECO:0000256" key="8">
    <source>
        <dbReference type="ARBA" id="ARBA00022840"/>
    </source>
</evidence>
<keyword evidence="8" id="KW-0067">ATP-binding</keyword>
<reference evidence="14 15" key="2">
    <citation type="submission" date="2008-10" db="EMBL/GenBank/DDBJ databases">
        <title>Draft genome sequence of Anaerococcus hydrogenalis (DSM 7454).</title>
        <authorList>
            <person name="Sudarsanam P."/>
            <person name="Ley R."/>
            <person name="Guruge J."/>
            <person name="Turnbaugh P.J."/>
            <person name="Mahowald M."/>
            <person name="Liep D."/>
            <person name="Gordon J."/>
        </authorList>
    </citation>
    <scope>NUCLEOTIDE SEQUENCE [LARGE SCALE GENOMIC DNA]</scope>
    <source>
        <strain evidence="14 15">DSM 7454</strain>
    </source>
</reference>
<dbReference type="NCBIfam" id="TIGR00147">
    <property type="entry name" value="YegS/Rv2252/BmrU family lipid kinase"/>
    <property type="match status" value="1"/>
</dbReference>
<dbReference type="PROSITE" id="PS50146">
    <property type="entry name" value="DAGK"/>
    <property type="match status" value="1"/>
</dbReference>
<protein>
    <submittedName>
        <fullName evidence="14">Lipid kinase, YegS/Rv2252/BmrU family</fullName>
        <ecNumber evidence="14">2.7.1.-</ecNumber>
    </submittedName>
</protein>
<dbReference type="InterPro" id="IPR005218">
    <property type="entry name" value="Diacylglycerol/lipid_kinase"/>
</dbReference>
<dbReference type="GO" id="GO:0046872">
    <property type="term" value="F:metal ion binding"/>
    <property type="evidence" value="ECO:0007669"/>
    <property type="project" value="UniProtKB-KW"/>
</dbReference>
<comment type="caution">
    <text evidence="14">The sequence shown here is derived from an EMBL/GenBank/DDBJ whole genome shotgun (WGS) entry which is preliminary data.</text>
</comment>
<evidence type="ECO:0000313" key="14">
    <source>
        <dbReference type="EMBL" id="EEB36552.1"/>
    </source>
</evidence>
<dbReference type="InterPro" id="IPR017438">
    <property type="entry name" value="ATP-NAD_kinase_N"/>
</dbReference>
<keyword evidence="3" id="KW-0444">Lipid biosynthesis</keyword>